<dbReference type="PANTHER" id="PTHR40659:SF1">
    <property type="entry name" value="NICKEL_COBALT EFFLUX SYSTEM RCNA"/>
    <property type="match status" value="1"/>
</dbReference>
<accession>A0A841R905</accession>
<evidence type="ECO:0000256" key="4">
    <source>
        <dbReference type="ARBA" id="ARBA00022448"/>
    </source>
</evidence>
<feature type="transmembrane region" description="Helical" evidence="13">
    <location>
        <begin position="68"/>
        <end position="92"/>
    </location>
</feature>
<comment type="caution">
    <text evidence="14">The sequence shown here is derived from an EMBL/GenBank/DDBJ whole genome shotgun (WGS) entry which is preliminary data.</text>
</comment>
<evidence type="ECO:0000256" key="10">
    <source>
        <dbReference type="ARBA" id="ARBA00023112"/>
    </source>
</evidence>
<feature type="transmembrane region" description="Helical" evidence="13">
    <location>
        <begin position="144"/>
        <end position="165"/>
    </location>
</feature>
<feature type="transmembrane region" description="Helical" evidence="13">
    <location>
        <begin position="171"/>
        <end position="195"/>
    </location>
</feature>
<dbReference type="GO" id="GO:0005886">
    <property type="term" value="C:plasma membrane"/>
    <property type="evidence" value="ECO:0007669"/>
    <property type="project" value="UniProtKB-SubCell"/>
</dbReference>
<evidence type="ECO:0000313" key="15">
    <source>
        <dbReference type="Proteomes" id="UP000587760"/>
    </source>
</evidence>
<evidence type="ECO:0000256" key="13">
    <source>
        <dbReference type="RuleBase" id="RU362101"/>
    </source>
</evidence>
<organism evidence="14 15">
    <name type="scientific">Spirochaeta isovalerica</name>
    <dbReference type="NCBI Taxonomy" id="150"/>
    <lineage>
        <taxon>Bacteria</taxon>
        <taxon>Pseudomonadati</taxon>
        <taxon>Spirochaetota</taxon>
        <taxon>Spirochaetia</taxon>
        <taxon>Spirochaetales</taxon>
        <taxon>Spirochaetaceae</taxon>
        <taxon>Spirochaeta</taxon>
    </lineage>
</organism>
<evidence type="ECO:0000256" key="9">
    <source>
        <dbReference type="ARBA" id="ARBA00023065"/>
    </source>
</evidence>
<keyword evidence="11 13" id="KW-0472">Membrane</keyword>
<evidence type="ECO:0000256" key="1">
    <source>
        <dbReference type="ARBA" id="ARBA00002510"/>
    </source>
</evidence>
<evidence type="ECO:0000256" key="7">
    <source>
        <dbReference type="ARBA" id="ARBA00022692"/>
    </source>
</evidence>
<evidence type="ECO:0000256" key="3">
    <source>
        <dbReference type="ARBA" id="ARBA00022426"/>
    </source>
</evidence>
<evidence type="ECO:0000256" key="2">
    <source>
        <dbReference type="ARBA" id="ARBA00004651"/>
    </source>
</evidence>
<dbReference type="EMBL" id="JACHGJ010000008">
    <property type="protein sequence ID" value="MBB6481784.1"/>
    <property type="molecule type" value="Genomic_DNA"/>
</dbReference>
<feature type="transmembrane region" description="Helical" evidence="13">
    <location>
        <begin position="216"/>
        <end position="238"/>
    </location>
</feature>
<keyword evidence="6" id="KW-0533">Nickel</keyword>
<dbReference type="InterPro" id="IPR051224">
    <property type="entry name" value="NiCoT_RcnA"/>
</dbReference>
<keyword evidence="15" id="KW-1185">Reference proteome</keyword>
<reference evidence="14 15" key="1">
    <citation type="submission" date="2020-08" db="EMBL/GenBank/DDBJ databases">
        <title>Genomic Encyclopedia of Type Strains, Phase IV (KMG-IV): sequencing the most valuable type-strain genomes for metagenomic binning, comparative biology and taxonomic classification.</title>
        <authorList>
            <person name="Goeker M."/>
        </authorList>
    </citation>
    <scope>NUCLEOTIDE SEQUENCE [LARGE SCALE GENOMIC DNA]</scope>
    <source>
        <strain evidence="14 15">DSM 2461</strain>
    </source>
</reference>
<dbReference type="GO" id="GO:0046583">
    <property type="term" value="F:monoatomic cation efflux transmembrane transporter activity"/>
    <property type="evidence" value="ECO:0007669"/>
    <property type="project" value="TreeGrafter"/>
</dbReference>
<keyword evidence="12" id="KW-0170">Cobalt</keyword>
<keyword evidence="3" id="KW-0171">Cobalt transport</keyword>
<evidence type="ECO:0000256" key="5">
    <source>
        <dbReference type="ARBA" id="ARBA00022475"/>
    </source>
</evidence>
<dbReference type="GO" id="GO:0015099">
    <property type="term" value="F:nickel cation transmembrane transporter activity"/>
    <property type="evidence" value="ECO:0007669"/>
    <property type="project" value="UniProtKB-UniRule"/>
</dbReference>
<protein>
    <recommendedName>
        <fullName evidence="13">Nickel/cobalt efflux system</fullName>
    </recommendedName>
</protein>
<dbReference type="GO" id="GO:0010045">
    <property type="term" value="P:response to nickel cation"/>
    <property type="evidence" value="ECO:0007669"/>
    <property type="project" value="TreeGrafter"/>
</dbReference>
<proteinExistence type="inferred from homology"/>
<comment type="function">
    <text evidence="1">Efflux system for nickel and cobalt.</text>
</comment>
<dbReference type="Proteomes" id="UP000587760">
    <property type="component" value="Unassembled WGS sequence"/>
</dbReference>
<dbReference type="PANTHER" id="PTHR40659">
    <property type="entry name" value="NICKEL/COBALT EFFLUX SYSTEM RCNA"/>
    <property type="match status" value="1"/>
</dbReference>
<comment type="similarity">
    <text evidence="13">Belongs to the NiCoT transporter (TC 2.A.52) family.</text>
</comment>
<dbReference type="GO" id="GO:0006824">
    <property type="term" value="P:cobalt ion transport"/>
    <property type="evidence" value="ECO:0007669"/>
    <property type="project" value="UniProtKB-KW"/>
</dbReference>
<evidence type="ECO:0000256" key="6">
    <source>
        <dbReference type="ARBA" id="ARBA00022596"/>
    </source>
</evidence>
<keyword evidence="9" id="KW-0406">Ion transport</keyword>
<evidence type="ECO:0000313" key="14">
    <source>
        <dbReference type="EMBL" id="MBB6481784.1"/>
    </source>
</evidence>
<keyword evidence="7 13" id="KW-0812">Transmembrane</keyword>
<feature type="transmembrane region" description="Helical" evidence="13">
    <location>
        <begin position="104"/>
        <end position="124"/>
    </location>
</feature>
<dbReference type="GO" id="GO:0032025">
    <property type="term" value="P:response to cobalt ion"/>
    <property type="evidence" value="ECO:0007669"/>
    <property type="project" value="TreeGrafter"/>
</dbReference>
<evidence type="ECO:0000256" key="12">
    <source>
        <dbReference type="ARBA" id="ARBA00023285"/>
    </source>
</evidence>
<name>A0A841R905_9SPIO</name>
<keyword evidence="10" id="KW-0921">Nickel transport</keyword>
<keyword evidence="8 13" id="KW-1133">Transmembrane helix</keyword>
<dbReference type="Pfam" id="PF03824">
    <property type="entry name" value="NicO"/>
    <property type="match status" value="1"/>
</dbReference>
<evidence type="ECO:0000256" key="8">
    <source>
        <dbReference type="ARBA" id="ARBA00022989"/>
    </source>
</evidence>
<dbReference type="InterPro" id="IPR011541">
    <property type="entry name" value="Ni/Co_transpt_high_affinity"/>
</dbReference>
<keyword evidence="5" id="KW-1003">Cell membrane</keyword>
<dbReference type="AlphaFoldDB" id="A0A841R905"/>
<feature type="transmembrane region" description="Helical" evidence="13">
    <location>
        <begin position="26"/>
        <end position="47"/>
    </location>
</feature>
<comment type="subcellular location">
    <subcellularLocation>
        <location evidence="2 13">Cell membrane</location>
        <topology evidence="2 13">Multi-pass membrane protein</topology>
    </subcellularLocation>
</comment>
<evidence type="ECO:0000256" key="11">
    <source>
        <dbReference type="ARBA" id="ARBA00023136"/>
    </source>
</evidence>
<sequence length="244" mass="27430">MVETQLKFREILADRLEGLEEGSNPALFFSLLGAAFLYGILHAAGPGHRKTIIFSLLLSRKTKWYEPLAASFLSVGIHGGTAVLLILFFQLIFRSIRSTEVQNVSSWLEGISYTLLMILALWFLLRRHKHHHDREANSNIYGTLAASSFFPCPGVIMIMTFSTALGIMKTGILAVISLSAGMGVTISLAAYLAYFGRESLFLLLKQKEHIVERTTLLLEKGSYLFLFLFSLWMAYPFFRTIIPI</sequence>
<dbReference type="RefSeq" id="WP_184748022.1">
    <property type="nucleotide sequence ID" value="NZ_JACHGJ010000008.1"/>
</dbReference>
<gene>
    <name evidence="14" type="ORF">HNR50_003465</name>
</gene>
<keyword evidence="4 13" id="KW-0813">Transport</keyword>